<dbReference type="PROSITE" id="PS51005">
    <property type="entry name" value="NAC"/>
    <property type="match status" value="1"/>
</dbReference>
<reference evidence="8" key="1">
    <citation type="submission" date="2022-12" db="EMBL/GenBank/DDBJ databases">
        <title>Draft genome assemblies for two species of Escallonia (Escalloniales).</title>
        <authorList>
            <person name="Chanderbali A."/>
            <person name="Dervinis C."/>
            <person name="Anghel I."/>
            <person name="Soltis D."/>
            <person name="Soltis P."/>
            <person name="Zapata F."/>
        </authorList>
    </citation>
    <scope>NUCLEOTIDE SEQUENCE</scope>
    <source>
        <strain evidence="8">UCBG64.0493</strain>
        <tissue evidence="8">Leaf</tissue>
    </source>
</reference>
<evidence type="ECO:0000256" key="1">
    <source>
        <dbReference type="ARBA" id="ARBA00004123"/>
    </source>
</evidence>
<dbReference type="Gene3D" id="2.170.150.80">
    <property type="entry name" value="NAC domain"/>
    <property type="match status" value="1"/>
</dbReference>
<dbReference type="EMBL" id="JAVXUP010000663">
    <property type="protein sequence ID" value="KAK3023315.1"/>
    <property type="molecule type" value="Genomic_DNA"/>
</dbReference>
<feature type="compositionally biased region" description="Polar residues" evidence="6">
    <location>
        <begin position="241"/>
        <end position="257"/>
    </location>
</feature>
<sequence>MAIDTASSTTAAASLAPGFRFHPTDEELVRYYLRRKICGQPFRFDAISEIDIYKAEPWDLPGKSRLKTRDLEWYFFSFLDKKYGNGSRTNRATDRGYWKTTGKDRTVYHKSEVVGMKKTLVYHCGRAPKGDRTNWVMHEYRLTDKELEKAGLVQDSFVLCRIFRKSGSGPKNGEQYGAPFLEEEWEEDEFVTLPKEESAVEAPVGNDAYLDENDLEQILGAGIPLESIPSGNAPLPLNFSYGDSSSNVEDSTENSHGAGQPDGEELYGLPVQYDMDTKLIKHEFAGQSSNDVNPLDVDYLLDEPFVDASENLPYDDGAFLETNDLKNPVEADPSSFNILEEYLTYFDATDFNSDYMAFDSSKMMGSEDIASDPASLFHEYVPEGQVTMPHQKLAEGHNNDVASSSNQESAKFGTGMQFPFVKQANRMLGNIPAPPAYASEFPSKDAMLQLNSASQSSSAVHVTAGVVQIRNMSLTGGGVDWSFGKHGCLNIVLSFGLSRGLRDSKQGFEVILLFNLAPAIKDMGAENSLFYQARS</sequence>
<comment type="subcellular location">
    <subcellularLocation>
        <location evidence="1">Nucleus</location>
    </subcellularLocation>
</comment>
<dbReference type="PANTHER" id="PTHR31744:SF210">
    <property type="entry name" value="NAC DOMAIN-CONTAINING PROTEIN 86-LIKE"/>
    <property type="match status" value="1"/>
</dbReference>
<accession>A0AA88WIX1</accession>
<keyword evidence="3" id="KW-0238">DNA-binding</keyword>
<proteinExistence type="predicted"/>
<evidence type="ECO:0000313" key="9">
    <source>
        <dbReference type="Proteomes" id="UP001188597"/>
    </source>
</evidence>
<dbReference type="SUPFAM" id="SSF101941">
    <property type="entry name" value="NAC domain"/>
    <property type="match status" value="1"/>
</dbReference>
<dbReference type="GO" id="GO:0005634">
    <property type="term" value="C:nucleus"/>
    <property type="evidence" value="ECO:0007669"/>
    <property type="project" value="UniProtKB-SubCell"/>
</dbReference>
<keyword evidence="5" id="KW-0539">Nucleus</keyword>
<evidence type="ECO:0000256" key="6">
    <source>
        <dbReference type="SAM" id="MobiDB-lite"/>
    </source>
</evidence>
<evidence type="ECO:0000256" key="5">
    <source>
        <dbReference type="ARBA" id="ARBA00023242"/>
    </source>
</evidence>
<evidence type="ECO:0000256" key="2">
    <source>
        <dbReference type="ARBA" id="ARBA00023015"/>
    </source>
</evidence>
<organism evidence="8 9">
    <name type="scientific">Escallonia herrerae</name>
    <dbReference type="NCBI Taxonomy" id="1293975"/>
    <lineage>
        <taxon>Eukaryota</taxon>
        <taxon>Viridiplantae</taxon>
        <taxon>Streptophyta</taxon>
        <taxon>Embryophyta</taxon>
        <taxon>Tracheophyta</taxon>
        <taxon>Spermatophyta</taxon>
        <taxon>Magnoliopsida</taxon>
        <taxon>eudicotyledons</taxon>
        <taxon>Gunneridae</taxon>
        <taxon>Pentapetalae</taxon>
        <taxon>asterids</taxon>
        <taxon>campanulids</taxon>
        <taxon>Escalloniales</taxon>
        <taxon>Escalloniaceae</taxon>
        <taxon>Escallonia</taxon>
    </lineage>
</organism>
<evidence type="ECO:0000313" key="8">
    <source>
        <dbReference type="EMBL" id="KAK3023315.1"/>
    </source>
</evidence>
<dbReference type="GO" id="GO:0003677">
    <property type="term" value="F:DNA binding"/>
    <property type="evidence" value="ECO:0007669"/>
    <property type="project" value="UniProtKB-KW"/>
</dbReference>
<comment type="caution">
    <text evidence="8">The sequence shown here is derived from an EMBL/GenBank/DDBJ whole genome shotgun (WGS) entry which is preliminary data.</text>
</comment>
<dbReference type="AlphaFoldDB" id="A0AA88WIX1"/>
<dbReference type="InterPro" id="IPR003441">
    <property type="entry name" value="NAC-dom"/>
</dbReference>
<dbReference type="FunFam" id="2.170.150.80:FF:000002">
    <property type="entry name" value="Nac domain-containing protein 86"/>
    <property type="match status" value="1"/>
</dbReference>
<dbReference type="InterPro" id="IPR036093">
    <property type="entry name" value="NAC_dom_sf"/>
</dbReference>
<dbReference type="PANTHER" id="PTHR31744">
    <property type="entry name" value="PROTEIN CUP-SHAPED COTYLEDON 2-RELATED"/>
    <property type="match status" value="1"/>
</dbReference>
<keyword evidence="9" id="KW-1185">Reference proteome</keyword>
<keyword evidence="2" id="KW-0805">Transcription regulation</keyword>
<feature type="region of interest" description="Disordered" evidence="6">
    <location>
        <begin position="237"/>
        <end position="266"/>
    </location>
</feature>
<dbReference type="GO" id="GO:0006355">
    <property type="term" value="P:regulation of DNA-templated transcription"/>
    <property type="evidence" value="ECO:0007669"/>
    <property type="project" value="InterPro"/>
</dbReference>
<dbReference type="Proteomes" id="UP001188597">
    <property type="component" value="Unassembled WGS sequence"/>
</dbReference>
<name>A0AA88WIX1_9ASTE</name>
<evidence type="ECO:0000256" key="4">
    <source>
        <dbReference type="ARBA" id="ARBA00023163"/>
    </source>
</evidence>
<evidence type="ECO:0000256" key="3">
    <source>
        <dbReference type="ARBA" id="ARBA00023125"/>
    </source>
</evidence>
<dbReference type="Pfam" id="PF02365">
    <property type="entry name" value="NAM"/>
    <property type="match status" value="1"/>
</dbReference>
<keyword evidence="4" id="KW-0804">Transcription</keyword>
<feature type="domain" description="NAC" evidence="7">
    <location>
        <begin position="15"/>
        <end position="165"/>
    </location>
</feature>
<evidence type="ECO:0000259" key="7">
    <source>
        <dbReference type="PROSITE" id="PS51005"/>
    </source>
</evidence>
<gene>
    <name evidence="8" type="ORF">RJ639_044537</name>
</gene>
<protein>
    <recommendedName>
        <fullName evidence="7">NAC domain-containing protein</fullName>
    </recommendedName>
</protein>